<dbReference type="InterPro" id="IPR032689">
    <property type="entry name" value="TraG-D_C"/>
</dbReference>
<proteinExistence type="inferred from homology"/>
<dbReference type="InterPro" id="IPR051539">
    <property type="entry name" value="T4SS-coupling_protein"/>
</dbReference>
<dbReference type="Proteomes" id="UP000319756">
    <property type="component" value="Chromosome"/>
</dbReference>
<dbReference type="Pfam" id="PF02534">
    <property type="entry name" value="T4SS-DNA_transf"/>
    <property type="match status" value="1"/>
</dbReference>
<dbReference type="RefSeq" id="WP_142090536.1">
    <property type="nucleotide sequence ID" value="NZ_CP035485.1"/>
</dbReference>
<dbReference type="NCBIfam" id="NF045973">
    <property type="entry name" value="conju_CD1115"/>
    <property type="match status" value="1"/>
</dbReference>
<keyword evidence="11" id="KW-1185">Reference proteome</keyword>
<dbReference type="AlphaFoldDB" id="A0A514LJI7"/>
<feature type="region of interest" description="Disordered" evidence="7">
    <location>
        <begin position="657"/>
        <end position="678"/>
    </location>
</feature>
<keyword evidence="5 8" id="KW-1133">Transmembrane helix</keyword>
<feature type="compositionally biased region" description="Acidic residues" evidence="7">
    <location>
        <begin position="756"/>
        <end position="765"/>
    </location>
</feature>
<evidence type="ECO:0000313" key="10">
    <source>
        <dbReference type="EMBL" id="QDI92019.1"/>
    </source>
</evidence>
<comment type="subcellular location">
    <subcellularLocation>
        <location evidence="1">Cell membrane</location>
        <topology evidence="1">Multi-pass membrane protein</topology>
    </subcellularLocation>
</comment>
<dbReference type="InterPro" id="IPR003688">
    <property type="entry name" value="TraG/VirD4"/>
</dbReference>
<dbReference type="InterPro" id="IPR027417">
    <property type="entry name" value="P-loop_NTPase"/>
</dbReference>
<dbReference type="EMBL" id="CP035485">
    <property type="protein sequence ID" value="QDI92019.1"/>
    <property type="molecule type" value="Genomic_DNA"/>
</dbReference>
<evidence type="ECO:0000259" key="9">
    <source>
        <dbReference type="Pfam" id="PF12696"/>
    </source>
</evidence>
<dbReference type="SUPFAM" id="SSF52540">
    <property type="entry name" value="P-loop containing nucleoside triphosphate hydrolases"/>
    <property type="match status" value="1"/>
</dbReference>
<evidence type="ECO:0000313" key="11">
    <source>
        <dbReference type="Proteomes" id="UP000319756"/>
    </source>
</evidence>
<evidence type="ECO:0000256" key="7">
    <source>
        <dbReference type="SAM" id="MobiDB-lite"/>
    </source>
</evidence>
<feature type="domain" description="TraD/TraG TraM recognition site" evidence="9">
    <location>
        <begin position="538"/>
        <end position="656"/>
    </location>
</feature>
<keyword evidence="4 8" id="KW-0812">Transmembrane</keyword>
<dbReference type="PANTHER" id="PTHR37937">
    <property type="entry name" value="CONJUGATIVE TRANSFER: DNA TRANSPORT"/>
    <property type="match status" value="1"/>
</dbReference>
<feature type="compositionally biased region" description="Basic and acidic residues" evidence="7">
    <location>
        <begin position="739"/>
        <end position="749"/>
    </location>
</feature>
<protein>
    <submittedName>
        <fullName evidence="10">Type IV secretory system conjugative DNA transfer family protein</fullName>
    </submittedName>
</protein>
<dbReference type="OrthoDB" id="9766496at2"/>
<sequence>MKALLANKFVLMPLCIGLFFVVQVIGTFLLNLVQEALRLLQQFPAIEEPLTVEWAYFTTFQISEYPWFYVLTSMFGLILVGITIYKLTSNFASIGRDEKGSQRFATKQEVAEQYKKIPEKEKSYPGKGGGVIAHKGKSLFIDDEAVHNMVIGTTRSGKGQLFVDPTIDAYSRAKEKPSMIINDMKGELFVRFKETLEQRGFDVLALNMMNPMQSMSYNPLQLIKDAYEEGNYSVAETLCESLTHMLYYNPHVKDPMWQNSAMSLVNAMILAVTEDCIQNDEEEKITLYTVANMLSELGSQELPHPTVPKATVNALDQYFQALPQDSVAKMQYATSNFAKGNTRSGIFTTAMAELRRFTLSEQAKMTAKNSLDLKKVGFGQSIEGKGTPFAKVTVTLPDGAQETNQTGEGGYWVVHVQGTIQANDALIVEHDPDPLSKKVIKKLTKDQKAKKAAEQTRIEATIKTVNEETGETSFEQEHHPAVSITEVVSYDRPVALFMITPDYDDSTHVLPSMFVDQLYFTLAKHASMAKGQACQRQVIFMLDEFGQMPAISGMGSKMTVSLGRNIRFHLVVQSYAQLKEKYGEDDQNTIRGNCGNHIYIMTADVDTAKHFSEKIGEETREVETRSGTPFSLKKAKTDNTEGRKLLDANELMELKKGSTVVSRSMKRETQDGKHKVRPFPIYNKGMPFAYQYLKLDADRSITDVEVDTPHRHIRLADLVIQFSFILSDKGMTPTMKANSDTKEVNETQETKAQPPQEDEAKEEDEWKQTPVSEVLTGSLWMMVMDRIAPSLDADETTMQTMPLGDFLQTLRMLGDSDEVDKNTYAAIRKTIDQHLKSWEDNEETHKDNHQEAIS</sequence>
<keyword evidence="3" id="KW-1003">Cell membrane</keyword>
<organism evidence="10 11">
    <name type="scientific">Salicibibacter halophilus</name>
    <dbReference type="NCBI Taxonomy" id="2502791"/>
    <lineage>
        <taxon>Bacteria</taxon>
        <taxon>Bacillati</taxon>
        <taxon>Bacillota</taxon>
        <taxon>Bacilli</taxon>
        <taxon>Bacillales</taxon>
        <taxon>Bacillaceae</taxon>
        <taxon>Salicibibacter</taxon>
    </lineage>
</organism>
<evidence type="ECO:0000256" key="5">
    <source>
        <dbReference type="ARBA" id="ARBA00022989"/>
    </source>
</evidence>
<name>A0A514LJI7_9BACI</name>
<dbReference type="KEGG" id="sale:EPH95_13210"/>
<dbReference type="PANTHER" id="PTHR37937:SF1">
    <property type="entry name" value="CONJUGATIVE TRANSFER: DNA TRANSPORT"/>
    <property type="match status" value="1"/>
</dbReference>
<dbReference type="CDD" id="cd01127">
    <property type="entry name" value="TrwB_TraG_TraD_VirD4"/>
    <property type="match status" value="2"/>
</dbReference>
<feature type="region of interest" description="Disordered" evidence="7">
    <location>
        <begin position="735"/>
        <end position="768"/>
    </location>
</feature>
<reference evidence="11" key="1">
    <citation type="submission" date="2019-01" db="EMBL/GenBank/DDBJ databases">
        <title>Genomic analysis of Salicibibacter sp. NKC3-5.</title>
        <authorList>
            <person name="Oh Y.J."/>
        </authorList>
    </citation>
    <scope>NUCLEOTIDE SEQUENCE [LARGE SCALE GENOMIC DNA]</scope>
    <source>
        <strain evidence="11">NKC3-5</strain>
    </source>
</reference>
<evidence type="ECO:0000256" key="2">
    <source>
        <dbReference type="ARBA" id="ARBA00008806"/>
    </source>
</evidence>
<evidence type="ECO:0000256" key="1">
    <source>
        <dbReference type="ARBA" id="ARBA00004651"/>
    </source>
</evidence>
<dbReference type="Gene3D" id="3.40.50.300">
    <property type="entry name" value="P-loop containing nucleotide triphosphate hydrolases"/>
    <property type="match status" value="2"/>
</dbReference>
<evidence type="ECO:0000256" key="8">
    <source>
        <dbReference type="SAM" id="Phobius"/>
    </source>
</evidence>
<feature type="transmembrane region" description="Helical" evidence="8">
    <location>
        <begin position="67"/>
        <end position="87"/>
    </location>
</feature>
<gene>
    <name evidence="10" type="ORF">EPH95_13210</name>
</gene>
<accession>A0A514LJI7</accession>
<comment type="similarity">
    <text evidence="2">Belongs to the VirD4/TraG family.</text>
</comment>
<evidence type="ECO:0000256" key="3">
    <source>
        <dbReference type="ARBA" id="ARBA00022475"/>
    </source>
</evidence>
<evidence type="ECO:0000256" key="6">
    <source>
        <dbReference type="ARBA" id="ARBA00023136"/>
    </source>
</evidence>
<dbReference type="Pfam" id="PF12696">
    <property type="entry name" value="TraG-D_C"/>
    <property type="match status" value="1"/>
</dbReference>
<evidence type="ECO:0000256" key="4">
    <source>
        <dbReference type="ARBA" id="ARBA00022692"/>
    </source>
</evidence>
<keyword evidence="6 8" id="KW-0472">Membrane</keyword>
<feature type="transmembrane region" description="Helical" evidence="8">
    <location>
        <begin position="9"/>
        <end position="30"/>
    </location>
</feature>
<dbReference type="GO" id="GO:0005886">
    <property type="term" value="C:plasma membrane"/>
    <property type="evidence" value="ECO:0007669"/>
    <property type="project" value="UniProtKB-SubCell"/>
</dbReference>